<protein>
    <submittedName>
        <fullName evidence="3">Uncharacterized protein</fullName>
    </submittedName>
</protein>
<dbReference type="Proteomes" id="UP000198672">
    <property type="component" value="Unassembled WGS sequence"/>
</dbReference>
<dbReference type="InterPro" id="IPR056099">
    <property type="entry name" value="DUF7682"/>
</dbReference>
<reference evidence="4" key="1">
    <citation type="submission" date="2016-10" db="EMBL/GenBank/DDBJ databases">
        <authorList>
            <person name="Varghese N."/>
            <person name="Submissions S."/>
        </authorList>
    </citation>
    <scope>NUCLEOTIDE SEQUENCE [LARGE SCALE GENOMIC DNA]</scope>
    <source>
        <strain evidence="4">DSM 173</strain>
    </source>
</reference>
<proteinExistence type="predicted"/>
<sequence length="136" mass="15982">MKKTFPCGHTGKGQYCHRCKQEQTRTEQICATQQNHKDWHKLFELDAIDLRPLNSKNLVEKARKIIADIHAGGSYTIYKGKRMNYDRHVISVPLNRDWRLIFQDTQDGIRCYQLLSHEQYNVKKPGSSQLHSHFNT</sequence>
<dbReference type="InterPro" id="IPR056925">
    <property type="entry name" value="ParE-like"/>
</dbReference>
<dbReference type="OrthoDB" id="5624694at2"/>
<keyword evidence="4" id="KW-1185">Reference proteome</keyword>
<evidence type="ECO:0000259" key="1">
    <source>
        <dbReference type="Pfam" id="PF24730"/>
    </source>
</evidence>
<dbReference type="RefSeq" id="WP_091334211.1">
    <property type="nucleotide sequence ID" value="NZ_FNOW01000028.1"/>
</dbReference>
<organism evidence="3 4">
    <name type="scientific">Allochromatium warmingii</name>
    <name type="common">Chromatium warmingii</name>
    <dbReference type="NCBI Taxonomy" id="61595"/>
    <lineage>
        <taxon>Bacteria</taxon>
        <taxon>Pseudomonadati</taxon>
        <taxon>Pseudomonadota</taxon>
        <taxon>Gammaproteobacteria</taxon>
        <taxon>Chromatiales</taxon>
        <taxon>Chromatiaceae</taxon>
        <taxon>Allochromatium</taxon>
    </lineage>
</organism>
<feature type="domain" description="DUF7682" evidence="1">
    <location>
        <begin position="1"/>
        <end position="23"/>
    </location>
</feature>
<dbReference type="EMBL" id="FNOW01000028">
    <property type="protein sequence ID" value="SDY08743.1"/>
    <property type="molecule type" value="Genomic_DNA"/>
</dbReference>
<feature type="domain" description="ParE-like toxin" evidence="2">
    <location>
        <begin position="56"/>
        <end position="122"/>
    </location>
</feature>
<dbReference type="AlphaFoldDB" id="A0A1H3GZI9"/>
<evidence type="ECO:0000259" key="2">
    <source>
        <dbReference type="Pfam" id="PF24732"/>
    </source>
</evidence>
<gene>
    <name evidence="3" type="ORF">SAMN05421644_12833</name>
</gene>
<evidence type="ECO:0000313" key="3">
    <source>
        <dbReference type="EMBL" id="SDY08743.1"/>
    </source>
</evidence>
<evidence type="ECO:0000313" key="4">
    <source>
        <dbReference type="Proteomes" id="UP000198672"/>
    </source>
</evidence>
<dbReference type="STRING" id="61595.SAMN05421644_12833"/>
<dbReference type="Pfam" id="PF24730">
    <property type="entry name" value="DUF7682"/>
    <property type="match status" value="1"/>
</dbReference>
<accession>A0A1H3GZI9</accession>
<name>A0A1H3GZI9_ALLWA</name>
<dbReference type="Pfam" id="PF24732">
    <property type="entry name" value="ParE_like"/>
    <property type="match status" value="1"/>
</dbReference>